<sequence length="139" mass="15103">MCLTRWTAAAEVCGEMCLKPACFVFVLQGASDVAGLVGFSNAKLSSSKTRFEGLCLLSMLVKDSSSDLFQQHCLSWLRSLQQVIQAPPQTIQLAVNILKDLLQYSCQLAELAREVGLNSILGILTSLLGLKTEVSGERH</sequence>
<dbReference type="PANTHER" id="PTHR34105">
    <property type="entry name" value="PROLINE-, GLUTAMIC ACID- AND LEUCINE-RICH PROTEIN 1"/>
    <property type="match status" value="1"/>
</dbReference>
<evidence type="ECO:0000256" key="2">
    <source>
        <dbReference type="ARBA" id="ARBA00010511"/>
    </source>
</evidence>
<evidence type="ECO:0000313" key="6">
    <source>
        <dbReference type="Proteomes" id="UP001476798"/>
    </source>
</evidence>
<dbReference type="PANTHER" id="PTHR34105:SF1">
    <property type="entry name" value="PROLINE-, GLUTAMIC ACID- AND LEUCINE-RICH PROTEIN 1"/>
    <property type="match status" value="1"/>
</dbReference>
<gene>
    <name evidence="5" type="ORF">GOODEAATRI_006001</name>
</gene>
<comment type="subcellular location">
    <subcellularLocation>
        <location evidence="1">Nucleus</location>
    </subcellularLocation>
</comment>
<proteinExistence type="inferred from homology"/>
<dbReference type="Pfam" id="PF08167">
    <property type="entry name" value="RIX1"/>
    <property type="match status" value="1"/>
</dbReference>
<accession>A0ABV0PBY8</accession>
<comment type="similarity">
    <text evidence="2">Belongs to the RIX1/PELP1 family.</text>
</comment>
<name>A0ABV0PBY8_9TELE</name>
<evidence type="ECO:0000313" key="5">
    <source>
        <dbReference type="EMBL" id="MEQ2180897.1"/>
    </source>
</evidence>
<evidence type="ECO:0000256" key="3">
    <source>
        <dbReference type="ARBA" id="ARBA00023242"/>
    </source>
</evidence>
<dbReference type="InterPro" id="IPR012583">
    <property type="entry name" value="RIX1_N"/>
</dbReference>
<evidence type="ECO:0000259" key="4">
    <source>
        <dbReference type="Pfam" id="PF08167"/>
    </source>
</evidence>
<keyword evidence="3" id="KW-0539">Nucleus</keyword>
<evidence type="ECO:0000256" key="1">
    <source>
        <dbReference type="ARBA" id="ARBA00004123"/>
    </source>
</evidence>
<dbReference type="Proteomes" id="UP001476798">
    <property type="component" value="Unassembled WGS sequence"/>
</dbReference>
<keyword evidence="6" id="KW-1185">Reference proteome</keyword>
<feature type="domain" description="Pre-rRNA-processing protein RIX1 N-terminal" evidence="4">
    <location>
        <begin position="40"/>
        <end position="132"/>
    </location>
</feature>
<protein>
    <recommendedName>
        <fullName evidence="4">Pre-rRNA-processing protein RIX1 N-terminal domain-containing protein</fullName>
    </recommendedName>
</protein>
<dbReference type="EMBL" id="JAHRIO010070247">
    <property type="protein sequence ID" value="MEQ2180897.1"/>
    <property type="molecule type" value="Genomic_DNA"/>
</dbReference>
<reference evidence="5 6" key="1">
    <citation type="submission" date="2021-06" db="EMBL/GenBank/DDBJ databases">
        <authorList>
            <person name="Palmer J.M."/>
        </authorList>
    </citation>
    <scope>NUCLEOTIDE SEQUENCE [LARGE SCALE GENOMIC DNA]</scope>
    <source>
        <strain evidence="5 6">GA_2019</strain>
        <tissue evidence="5">Muscle</tissue>
    </source>
</reference>
<comment type="caution">
    <text evidence="5">The sequence shown here is derived from an EMBL/GenBank/DDBJ whole genome shotgun (WGS) entry which is preliminary data.</text>
</comment>
<organism evidence="5 6">
    <name type="scientific">Goodea atripinnis</name>
    <dbReference type="NCBI Taxonomy" id="208336"/>
    <lineage>
        <taxon>Eukaryota</taxon>
        <taxon>Metazoa</taxon>
        <taxon>Chordata</taxon>
        <taxon>Craniata</taxon>
        <taxon>Vertebrata</taxon>
        <taxon>Euteleostomi</taxon>
        <taxon>Actinopterygii</taxon>
        <taxon>Neopterygii</taxon>
        <taxon>Teleostei</taxon>
        <taxon>Neoteleostei</taxon>
        <taxon>Acanthomorphata</taxon>
        <taxon>Ovalentaria</taxon>
        <taxon>Atherinomorphae</taxon>
        <taxon>Cyprinodontiformes</taxon>
        <taxon>Goodeidae</taxon>
        <taxon>Goodea</taxon>
    </lineage>
</organism>